<comment type="caution">
    <text evidence="1">The sequence shown here is derived from an EMBL/GenBank/DDBJ whole genome shotgun (WGS) entry which is preliminary data.</text>
</comment>
<gene>
    <name evidence="1" type="ORF">EC973_006432</name>
</gene>
<dbReference type="Proteomes" id="UP000605846">
    <property type="component" value="Unassembled WGS sequence"/>
</dbReference>
<protein>
    <submittedName>
        <fullName evidence="1">Uncharacterized protein</fullName>
    </submittedName>
</protein>
<dbReference type="EMBL" id="JABAYA010000040">
    <property type="protein sequence ID" value="KAF7728258.1"/>
    <property type="molecule type" value="Genomic_DNA"/>
</dbReference>
<name>A0A8H7ESC3_9FUNG</name>
<proteinExistence type="predicted"/>
<accession>A0A8H7ESC3</accession>
<sequence length="157" mass="17311">MVYGSTTALEEQTPSKEVSIQKSYNGLAHSMPAQEPAVIPPDLGNRIKLFKAAEHKLSNVILGLRILTKSEQLALQQIPSHVRNFHSSLLDRAVLEAPLASAGPVRILPRTMTIQTDTEDFSVIIPIHTINFGNTSTGNKRYKVRPNARKTTKVCPM</sequence>
<evidence type="ECO:0000313" key="2">
    <source>
        <dbReference type="Proteomes" id="UP000605846"/>
    </source>
</evidence>
<evidence type="ECO:0000313" key="1">
    <source>
        <dbReference type="EMBL" id="KAF7728258.1"/>
    </source>
</evidence>
<organism evidence="1 2">
    <name type="scientific">Apophysomyces ossiformis</name>
    <dbReference type="NCBI Taxonomy" id="679940"/>
    <lineage>
        <taxon>Eukaryota</taxon>
        <taxon>Fungi</taxon>
        <taxon>Fungi incertae sedis</taxon>
        <taxon>Mucoromycota</taxon>
        <taxon>Mucoromycotina</taxon>
        <taxon>Mucoromycetes</taxon>
        <taxon>Mucorales</taxon>
        <taxon>Mucorineae</taxon>
        <taxon>Mucoraceae</taxon>
        <taxon>Apophysomyces</taxon>
    </lineage>
</organism>
<keyword evidence="2" id="KW-1185">Reference proteome</keyword>
<reference evidence="1" key="1">
    <citation type="submission" date="2020-01" db="EMBL/GenBank/DDBJ databases">
        <title>Genome Sequencing of Three Apophysomyces-Like Fungal Strains Confirms a Novel Fungal Genus in the Mucoromycota with divergent Burkholderia-like Endosymbiotic Bacteria.</title>
        <authorList>
            <person name="Stajich J.E."/>
            <person name="Macias A.M."/>
            <person name="Carter-House D."/>
            <person name="Lovett B."/>
            <person name="Kasson L.R."/>
            <person name="Berry K."/>
            <person name="Grigoriev I."/>
            <person name="Chang Y."/>
            <person name="Spatafora J."/>
            <person name="Kasson M.T."/>
        </authorList>
    </citation>
    <scope>NUCLEOTIDE SEQUENCE</scope>
    <source>
        <strain evidence="1">NRRL A-21654</strain>
    </source>
</reference>
<dbReference type="AlphaFoldDB" id="A0A8H7ESC3"/>